<evidence type="ECO:0000256" key="1">
    <source>
        <dbReference type="SAM" id="MobiDB-lite"/>
    </source>
</evidence>
<dbReference type="CTD" id="3565171"/>
<dbReference type="AlphaFoldDB" id="Q7YWQ9"/>
<accession>Q7YWQ9</accession>
<dbReference type="STRING" id="6239.Y38H6C.23.1"/>
<feature type="region of interest" description="Disordered" evidence="1">
    <location>
        <begin position="82"/>
        <end position="122"/>
    </location>
</feature>
<dbReference type="EMBL" id="BX284605">
    <property type="protein sequence ID" value="CAE17995.1"/>
    <property type="molecule type" value="Genomic_DNA"/>
</dbReference>
<feature type="compositionally biased region" description="Polar residues" evidence="1">
    <location>
        <begin position="85"/>
        <end position="96"/>
    </location>
</feature>
<proteinExistence type="predicted"/>
<organism evidence="3 4">
    <name type="scientific">Caenorhabditis elegans</name>
    <dbReference type="NCBI Taxonomy" id="6239"/>
    <lineage>
        <taxon>Eukaryota</taxon>
        <taxon>Metazoa</taxon>
        <taxon>Ecdysozoa</taxon>
        <taxon>Nematoda</taxon>
        <taxon>Chromadorea</taxon>
        <taxon>Rhabditida</taxon>
        <taxon>Rhabditina</taxon>
        <taxon>Rhabditomorpha</taxon>
        <taxon>Rhabditoidea</taxon>
        <taxon>Rhabditidae</taxon>
        <taxon>Peloderinae</taxon>
        <taxon>Caenorhabditis</taxon>
    </lineage>
</organism>
<reference evidence="3 4" key="1">
    <citation type="journal article" date="1998" name="Science">
        <title>Genome sequence of the nematode C. elegans: a platform for investigating biology.</title>
        <authorList>
            <consortium name="The C. elegans sequencing consortium"/>
            <person name="Sulson J.E."/>
            <person name="Waterston R."/>
        </authorList>
    </citation>
    <scope>NUCLEOTIDE SEQUENCE [LARGE SCALE GENOMIC DNA]</scope>
    <source>
        <strain evidence="3 4">Bristol N2</strain>
    </source>
</reference>
<dbReference type="KEGG" id="cel:CELE_Y38H6C.23"/>
<dbReference type="PaxDb" id="6239-Y38H6C.23.2"/>
<dbReference type="HOGENOM" id="CLU_2028793_0_0_1"/>
<keyword evidence="2" id="KW-0732">Signal</keyword>
<feature type="signal peptide" evidence="2">
    <location>
        <begin position="1"/>
        <end position="20"/>
    </location>
</feature>
<name>Q7YWQ9_CAEEL</name>
<dbReference type="RefSeq" id="NP_001024226.1">
    <property type="nucleotide sequence ID" value="NM_001029055.4"/>
</dbReference>
<dbReference type="GeneID" id="3565171"/>
<dbReference type="UCSC" id="Y38H6C.23.2">
    <property type="organism name" value="c. elegans"/>
</dbReference>
<gene>
    <name evidence="3" type="ORF">CELE_Y38H6C.23</name>
    <name evidence="3 5" type="ORF">Y38H6C.23</name>
</gene>
<dbReference type="WormBase" id="Y38H6C.23">
    <property type="protein sequence ID" value="CE35077"/>
    <property type="gene ID" value="WBGene00012634"/>
</dbReference>
<keyword evidence="4" id="KW-1185">Reference proteome</keyword>
<evidence type="ECO:0000313" key="5">
    <source>
        <dbReference type="WormBase" id="Y38H6C.23"/>
    </source>
</evidence>
<dbReference type="Proteomes" id="UP000001940">
    <property type="component" value="Chromosome V"/>
</dbReference>
<protein>
    <submittedName>
        <fullName evidence="3">Uncharacterized protein</fullName>
    </submittedName>
</protein>
<dbReference type="AGR" id="WB:WBGene00012634"/>
<dbReference type="Bgee" id="WBGene00012634">
    <property type="expression patterns" value="Expressed in larva and 1 other cell type or tissue"/>
</dbReference>
<evidence type="ECO:0000256" key="2">
    <source>
        <dbReference type="SAM" id="SignalP"/>
    </source>
</evidence>
<dbReference type="PhylomeDB" id="Q7YWQ9"/>
<dbReference type="InParanoid" id="Q7YWQ9"/>
<evidence type="ECO:0000313" key="3">
    <source>
        <dbReference type="EMBL" id="CAE17995.1"/>
    </source>
</evidence>
<evidence type="ECO:0000313" key="4">
    <source>
        <dbReference type="Proteomes" id="UP000001940"/>
    </source>
</evidence>
<sequence length="122" mass="13602">MISNFLFIIISSVVINNCDGVCLNYEGLGNVISALTDPLCNAWCEIKLCGPGKCMEDPKSTTPIRCVCEKCYIDKNGRAVYPGESTDNQQAPMNSEQQLDRLSDRQLQQQSRMNNAWHRGGQ</sequence>
<feature type="chain" id="PRO_5004295381" evidence="2">
    <location>
        <begin position="21"/>
        <end position="122"/>
    </location>
</feature>